<keyword evidence="1" id="KW-1133">Transmembrane helix</keyword>
<evidence type="ECO:0000256" key="1">
    <source>
        <dbReference type="SAM" id="Phobius"/>
    </source>
</evidence>
<dbReference type="EMBL" id="JACCHS010000086">
    <property type="protein sequence ID" value="NYT47120.1"/>
    <property type="molecule type" value="Genomic_DNA"/>
</dbReference>
<protein>
    <submittedName>
        <fullName evidence="2">Uncharacterized protein</fullName>
    </submittedName>
</protein>
<dbReference type="Pfam" id="PF01715">
    <property type="entry name" value="IPPT"/>
    <property type="match status" value="1"/>
</dbReference>
<sequence length="61" mass="7127">MQDITARGKIPFLLVGGTMLYFNSLLRFMGWPSYLPVDYDMRNWMLKLSGLAKRRCIITEP</sequence>
<reference evidence="2 3" key="1">
    <citation type="submission" date="2020-05" db="EMBL/GenBank/DDBJ databases">
        <title>Horizontal transmission and recombination maintain forever young bacterial symbiont genomes.</title>
        <authorList>
            <person name="Russell S.L."/>
            <person name="Pepper-Tunick E."/>
            <person name="Svedberg J."/>
            <person name="Byrne A."/>
            <person name="Ruelas Castillo J."/>
            <person name="Vollmers C."/>
            <person name="Beinart R.A."/>
            <person name="Corbett-Detig R."/>
        </authorList>
    </citation>
    <scope>NUCLEOTIDE SEQUENCE [LARGE SCALE GENOMIC DNA]</scope>
    <source>
        <strain evidence="2">4727-3</strain>
    </source>
</reference>
<evidence type="ECO:0000313" key="3">
    <source>
        <dbReference type="Proteomes" id="UP000537890"/>
    </source>
</evidence>
<organism evidence="2 3">
    <name type="scientific">Candidatus Methanofishera endochildressiae</name>
    <dbReference type="NCBI Taxonomy" id="2738884"/>
    <lineage>
        <taxon>Bacteria</taxon>
        <taxon>Pseudomonadati</taxon>
        <taxon>Pseudomonadota</taxon>
        <taxon>Gammaproteobacteria</taxon>
        <taxon>Candidatus Methanofishera</taxon>
    </lineage>
</organism>
<keyword evidence="1" id="KW-0472">Membrane</keyword>
<name>A0A7Z0MPF0_9GAMM</name>
<feature type="transmembrane region" description="Helical" evidence="1">
    <location>
        <begin position="12"/>
        <end position="34"/>
    </location>
</feature>
<dbReference type="AlphaFoldDB" id="A0A7Z0MPF0"/>
<gene>
    <name evidence="2" type="ORF">H0A75_05500</name>
</gene>
<dbReference type="InterPro" id="IPR027417">
    <property type="entry name" value="P-loop_NTPase"/>
</dbReference>
<comment type="caution">
    <text evidence="2">The sequence shown here is derived from an EMBL/GenBank/DDBJ whole genome shotgun (WGS) entry which is preliminary data.</text>
</comment>
<proteinExistence type="predicted"/>
<dbReference type="Gene3D" id="3.40.50.300">
    <property type="entry name" value="P-loop containing nucleotide triphosphate hydrolases"/>
    <property type="match status" value="1"/>
</dbReference>
<keyword evidence="1" id="KW-0812">Transmembrane</keyword>
<dbReference type="Proteomes" id="UP000537890">
    <property type="component" value="Unassembled WGS sequence"/>
</dbReference>
<evidence type="ECO:0000313" key="2">
    <source>
        <dbReference type="EMBL" id="NYT47120.1"/>
    </source>
</evidence>
<accession>A0A7Z0MPF0</accession>